<feature type="compositionally biased region" description="Polar residues" evidence="1">
    <location>
        <begin position="114"/>
        <end position="123"/>
    </location>
</feature>
<feature type="region of interest" description="Disordered" evidence="1">
    <location>
        <begin position="346"/>
        <end position="371"/>
    </location>
</feature>
<dbReference type="EMBL" id="RQTK01000017">
    <property type="protein sequence ID" value="RUS91177.1"/>
    <property type="molecule type" value="Genomic_DNA"/>
</dbReference>
<feature type="region of interest" description="Disordered" evidence="1">
    <location>
        <begin position="415"/>
        <end position="461"/>
    </location>
</feature>
<feature type="non-terminal residue" evidence="2">
    <location>
        <position position="1"/>
    </location>
</feature>
<feature type="region of interest" description="Disordered" evidence="1">
    <location>
        <begin position="214"/>
        <end position="235"/>
    </location>
</feature>
<dbReference type="AlphaFoldDB" id="A0A3S1AG94"/>
<evidence type="ECO:0000256" key="1">
    <source>
        <dbReference type="SAM" id="MobiDB-lite"/>
    </source>
</evidence>
<feature type="compositionally biased region" description="Basic and acidic residues" evidence="1">
    <location>
        <begin position="450"/>
        <end position="459"/>
    </location>
</feature>
<feature type="compositionally biased region" description="Polar residues" evidence="1">
    <location>
        <begin position="214"/>
        <end position="223"/>
    </location>
</feature>
<gene>
    <name evidence="2" type="ORF">EGW08_001090</name>
</gene>
<accession>A0A3S1AG94</accession>
<sequence length="757" mass="82530">TNVKPSKPLRPLSADYAISISNINEIPNPSGDCASNKPKAFEKQRPYSICSDRDVVKNSPLRIIMTNQAFQQHSSSDSDSDTEVKLATFSFANPASVDYSQKYKIVLDTNSLRDSCSKNNDQPSLADKINKDKNDSEGSSEIAFQCTTKTDSTSNPASLCTSSPLIPSSSSSMQACAGNQFNAAQTKSSNENMQQVQNQSSNVSGSVDLLPCQDKQSTSTSQCHHPGETRSMFSPRHPALRRSKSELNLSTKPASTSAFDAFFGSVWDSGKMLERSASVCELDLLSKRAGSLFDLDDVDGSCEGWDQPASEFDANPMPPWLLANSYSTSNGSSLPDQAFSIEGAAHHHGNTEHQPDSACTSGSTDGRPQFHPRRYHVPHKQHRGHHRRQAGHNFQYPHAVHLQPLRLDLSDVTEIDEEGSERGETASSFRGSLDMSGRLTDEDGSSSKLTSDESPRLDVDGQTTRFNSQFYSLCKVDSNRSLQSSVNNSREKLSLTSLTDGCEVDDARELHCNTNTKCRSPCEGEPQCCVHHCRGENEIAAREFDEISRQIASLSRTVDELTHSLSSLASSEFEPDAVSAAIPHATGHLDDDDLLRSATTARLASSLPTLTSTRSDIIDGYHWVNDEFFLMSGNGEVMAGGRRHENVEHEAGGEDDSDSLSSDAFVYPQDCNGSSDQIATEDAREEFLLISAVSTKSSGEIINSSGLPISENWTLAKACSGWQGGQDNIFARSNFDTVRENISLSDKAVKSNMKEHK</sequence>
<keyword evidence="3" id="KW-1185">Reference proteome</keyword>
<protein>
    <submittedName>
        <fullName evidence="2">Uncharacterized protein</fullName>
    </submittedName>
</protein>
<dbReference type="Proteomes" id="UP000271974">
    <property type="component" value="Unassembled WGS sequence"/>
</dbReference>
<comment type="caution">
    <text evidence="2">The sequence shown here is derived from an EMBL/GenBank/DDBJ whole genome shotgun (WGS) entry which is preliminary data.</text>
</comment>
<feature type="compositionally biased region" description="Polar residues" evidence="1">
    <location>
        <begin position="357"/>
        <end position="366"/>
    </location>
</feature>
<name>A0A3S1AG94_ELYCH</name>
<proteinExistence type="predicted"/>
<evidence type="ECO:0000313" key="2">
    <source>
        <dbReference type="EMBL" id="RUS91177.1"/>
    </source>
</evidence>
<dbReference type="OrthoDB" id="8930856at2759"/>
<organism evidence="2 3">
    <name type="scientific">Elysia chlorotica</name>
    <name type="common">Eastern emerald elysia</name>
    <name type="synonym">Sea slug</name>
    <dbReference type="NCBI Taxonomy" id="188477"/>
    <lineage>
        <taxon>Eukaryota</taxon>
        <taxon>Metazoa</taxon>
        <taxon>Spiralia</taxon>
        <taxon>Lophotrochozoa</taxon>
        <taxon>Mollusca</taxon>
        <taxon>Gastropoda</taxon>
        <taxon>Heterobranchia</taxon>
        <taxon>Euthyneura</taxon>
        <taxon>Panpulmonata</taxon>
        <taxon>Sacoglossa</taxon>
        <taxon>Placobranchoidea</taxon>
        <taxon>Plakobranchidae</taxon>
        <taxon>Elysia</taxon>
    </lineage>
</organism>
<reference evidence="2 3" key="1">
    <citation type="submission" date="2019-01" db="EMBL/GenBank/DDBJ databases">
        <title>A draft genome assembly of the solar-powered sea slug Elysia chlorotica.</title>
        <authorList>
            <person name="Cai H."/>
            <person name="Li Q."/>
            <person name="Fang X."/>
            <person name="Li J."/>
            <person name="Curtis N.E."/>
            <person name="Altenburger A."/>
            <person name="Shibata T."/>
            <person name="Feng M."/>
            <person name="Maeda T."/>
            <person name="Schwartz J.A."/>
            <person name="Shigenobu S."/>
            <person name="Lundholm N."/>
            <person name="Nishiyama T."/>
            <person name="Yang H."/>
            <person name="Hasebe M."/>
            <person name="Li S."/>
            <person name="Pierce S.K."/>
            <person name="Wang J."/>
        </authorList>
    </citation>
    <scope>NUCLEOTIDE SEQUENCE [LARGE SCALE GENOMIC DNA]</scope>
    <source>
        <strain evidence="2">EC2010</strain>
        <tissue evidence="2">Whole organism of an adult</tissue>
    </source>
</reference>
<evidence type="ECO:0000313" key="3">
    <source>
        <dbReference type="Proteomes" id="UP000271974"/>
    </source>
</evidence>
<feature type="region of interest" description="Disordered" evidence="1">
    <location>
        <begin position="114"/>
        <end position="140"/>
    </location>
</feature>
<feature type="non-terminal residue" evidence="2">
    <location>
        <position position="757"/>
    </location>
</feature>
<dbReference type="STRING" id="188477.A0A3S1AG94"/>